<proteinExistence type="inferred from homology"/>
<comment type="function">
    <text evidence="5">This is one of the proteins that binds to the 5S RNA in the ribosome where it forms part of the central protuberance.</text>
</comment>
<dbReference type="InterPro" id="IPR029751">
    <property type="entry name" value="Ribosomal_L25_dom"/>
</dbReference>
<dbReference type="InterPro" id="IPR001021">
    <property type="entry name" value="Ribosomal_bL25_long"/>
</dbReference>
<dbReference type="CDD" id="cd00495">
    <property type="entry name" value="Ribosomal_L25_TL5_CTC"/>
    <property type="match status" value="1"/>
</dbReference>
<dbReference type="HAMAP" id="MF_01334">
    <property type="entry name" value="Ribosomal_bL25_CTC"/>
    <property type="match status" value="1"/>
</dbReference>
<feature type="domain" description="Large ribosomal subunit protein bL25 beta" evidence="7">
    <location>
        <begin position="99"/>
        <end position="180"/>
    </location>
</feature>
<evidence type="ECO:0000256" key="5">
    <source>
        <dbReference type="HAMAP-Rule" id="MF_01334"/>
    </source>
</evidence>
<evidence type="ECO:0000256" key="4">
    <source>
        <dbReference type="ARBA" id="ARBA00023274"/>
    </source>
</evidence>
<dbReference type="PANTHER" id="PTHR33284:SF1">
    <property type="entry name" value="RIBOSOMAL PROTEIN L25_GLN-TRNA SYNTHETASE, ANTI-CODON-BINDING DOMAIN-CONTAINING PROTEIN"/>
    <property type="match status" value="1"/>
</dbReference>
<evidence type="ECO:0000256" key="2">
    <source>
        <dbReference type="ARBA" id="ARBA00022884"/>
    </source>
</evidence>
<keyword evidence="3 5" id="KW-0689">Ribosomal protein</keyword>
<dbReference type="EMBL" id="JBHRYQ010000001">
    <property type="protein sequence ID" value="MFC3809591.1"/>
    <property type="molecule type" value="Genomic_DNA"/>
</dbReference>
<gene>
    <name evidence="5" type="primary">rplY</name>
    <name evidence="5" type="synonym">ctc</name>
    <name evidence="8" type="ORF">ACFOOI_02910</name>
</gene>
<evidence type="ECO:0000259" key="7">
    <source>
        <dbReference type="Pfam" id="PF14693"/>
    </source>
</evidence>
<dbReference type="SUPFAM" id="SSF50715">
    <property type="entry name" value="Ribosomal protein L25-like"/>
    <property type="match status" value="1"/>
</dbReference>
<dbReference type="Pfam" id="PF01386">
    <property type="entry name" value="Ribosomal_L25p"/>
    <property type="match status" value="1"/>
</dbReference>
<name>A0ABV7YRV6_9BACT</name>
<evidence type="ECO:0000256" key="1">
    <source>
        <dbReference type="ARBA" id="ARBA00022730"/>
    </source>
</evidence>
<comment type="similarity">
    <text evidence="5">Belongs to the bacterial ribosomal protein bL25 family. CTC subfamily.</text>
</comment>
<accession>A0ABV7YRV6</accession>
<keyword evidence="2 5" id="KW-0694">RNA-binding</keyword>
<keyword evidence="9" id="KW-1185">Reference proteome</keyword>
<dbReference type="PANTHER" id="PTHR33284">
    <property type="entry name" value="RIBOSOMAL PROTEIN L25/GLN-TRNA SYNTHETASE, ANTI-CODON-BINDING DOMAIN-CONTAINING PROTEIN"/>
    <property type="match status" value="1"/>
</dbReference>
<dbReference type="InterPro" id="IPR020930">
    <property type="entry name" value="Ribosomal_uL5_bac-type"/>
</dbReference>
<dbReference type="InterPro" id="IPR020057">
    <property type="entry name" value="Ribosomal_bL25_b-dom"/>
</dbReference>
<dbReference type="Pfam" id="PF14693">
    <property type="entry name" value="Ribosomal_TL5_C"/>
    <property type="match status" value="1"/>
</dbReference>
<dbReference type="Proteomes" id="UP001595616">
    <property type="component" value="Unassembled WGS sequence"/>
</dbReference>
<evidence type="ECO:0000313" key="9">
    <source>
        <dbReference type="Proteomes" id="UP001595616"/>
    </source>
</evidence>
<dbReference type="RefSeq" id="WP_379834847.1">
    <property type="nucleotide sequence ID" value="NZ_JBHRYQ010000001.1"/>
</dbReference>
<keyword evidence="4 5" id="KW-0687">Ribonucleoprotein</keyword>
<reference evidence="9" key="1">
    <citation type="journal article" date="2019" name="Int. J. Syst. Evol. Microbiol.">
        <title>The Global Catalogue of Microorganisms (GCM) 10K type strain sequencing project: providing services to taxonomists for standard genome sequencing and annotation.</title>
        <authorList>
            <consortium name="The Broad Institute Genomics Platform"/>
            <consortium name="The Broad Institute Genome Sequencing Center for Infectious Disease"/>
            <person name="Wu L."/>
            <person name="Ma J."/>
        </authorList>
    </citation>
    <scope>NUCLEOTIDE SEQUENCE [LARGE SCALE GENOMIC DNA]</scope>
    <source>
        <strain evidence="9">CECT 7956</strain>
    </source>
</reference>
<dbReference type="NCBIfam" id="TIGR00731">
    <property type="entry name" value="bL25_bact_ctc"/>
    <property type="match status" value="1"/>
</dbReference>
<comment type="caution">
    <text evidence="8">The sequence shown here is derived from an EMBL/GenBank/DDBJ whole genome shotgun (WGS) entry which is preliminary data.</text>
</comment>
<keyword evidence="1 5" id="KW-0699">rRNA-binding</keyword>
<dbReference type="GO" id="GO:0005840">
    <property type="term" value="C:ribosome"/>
    <property type="evidence" value="ECO:0007669"/>
    <property type="project" value="UniProtKB-KW"/>
</dbReference>
<comment type="subunit">
    <text evidence="5">Part of the 50S ribosomal subunit; part of the 5S rRNA/L5/L18/L25 subcomplex. Contacts the 5S rRNA. Binds to the 5S rRNA independently of L5 and L18.</text>
</comment>
<dbReference type="InterPro" id="IPR020056">
    <property type="entry name" value="Rbsml_bL25/Gln-tRNA_synth_N"/>
</dbReference>
<evidence type="ECO:0000256" key="3">
    <source>
        <dbReference type="ARBA" id="ARBA00022980"/>
    </source>
</evidence>
<dbReference type="Gene3D" id="2.40.240.10">
    <property type="entry name" value="Ribosomal Protein L25, Chain P"/>
    <property type="match status" value="1"/>
</dbReference>
<dbReference type="InterPro" id="IPR011035">
    <property type="entry name" value="Ribosomal_bL25/Gln-tRNA_synth"/>
</dbReference>
<evidence type="ECO:0000259" key="6">
    <source>
        <dbReference type="Pfam" id="PF01386"/>
    </source>
</evidence>
<organism evidence="8 9">
    <name type="scientific">Lacihabitans lacunae</name>
    <dbReference type="NCBI Taxonomy" id="1028214"/>
    <lineage>
        <taxon>Bacteria</taxon>
        <taxon>Pseudomonadati</taxon>
        <taxon>Bacteroidota</taxon>
        <taxon>Cytophagia</taxon>
        <taxon>Cytophagales</taxon>
        <taxon>Leadbetterellaceae</taxon>
        <taxon>Lacihabitans</taxon>
    </lineage>
</organism>
<evidence type="ECO:0000313" key="8">
    <source>
        <dbReference type="EMBL" id="MFC3809591.1"/>
    </source>
</evidence>
<sequence>MKVTEIVGFKRANLGRMEAQELRAQGMVPGILYGGEEQVSFYAPAYLFRPLIFTSDAYEVKLNIEGKEYTAILQDKQYHPVNDQLIHVDLLEITPEKVITINIPIKLTGTAIGAKQGGKLVQTLITLKVKGPSKDIPNFVNLDVTTLGLGKAIKVKSIELPGLTILDSPANPVASVTIPRALRGAMQAAGAEAKK</sequence>
<feature type="domain" description="Large ribosomal subunit protein bL25 L25" evidence="6">
    <location>
        <begin position="9"/>
        <end position="90"/>
    </location>
</feature>
<dbReference type="InterPro" id="IPR037121">
    <property type="entry name" value="Ribosomal_bL25_C"/>
</dbReference>
<dbReference type="Gene3D" id="2.170.120.20">
    <property type="entry name" value="Ribosomal protein L25, beta domain"/>
    <property type="match status" value="1"/>
</dbReference>
<protein>
    <recommendedName>
        <fullName evidence="5">Large ribosomal subunit protein bL25</fullName>
    </recommendedName>
    <alternativeName>
        <fullName evidence="5">General stress protein CTC</fullName>
    </alternativeName>
</protein>